<evidence type="ECO:0000256" key="1">
    <source>
        <dbReference type="ARBA" id="ARBA00000189"/>
    </source>
</evidence>
<feature type="binding site" evidence="15">
    <location>
        <position position="275"/>
    </location>
    <ligand>
        <name>Ca(2+)</name>
        <dbReference type="ChEBI" id="CHEBI:29108"/>
        <label>2</label>
    </ligand>
</feature>
<feature type="disulfide bond" evidence="17">
    <location>
        <begin position="97"/>
        <end position="102"/>
    </location>
</feature>
<keyword evidence="3 18" id="KW-0575">Peroxidase</keyword>
<dbReference type="PRINTS" id="PR00458">
    <property type="entry name" value="PEROXIDASE"/>
</dbReference>
<dbReference type="GO" id="GO:0046872">
    <property type="term" value="F:metal ion binding"/>
    <property type="evidence" value="ECO:0007669"/>
    <property type="project" value="UniProtKB-UniRule"/>
</dbReference>
<evidence type="ECO:0000256" key="18">
    <source>
        <dbReference type="RuleBase" id="RU362060"/>
    </source>
</evidence>
<comment type="similarity">
    <text evidence="2">Belongs to the peroxidase family. Ascorbate peroxidase subfamily.</text>
</comment>
<evidence type="ECO:0000256" key="16">
    <source>
        <dbReference type="PIRSR" id="PIRSR600823-4"/>
    </source>
</evidence>
<feature type="site" description="Transition state stabilizer" evidence="16">
    <location>
        <position position="91"/>
    </location>
</feature>
<feature type="active site" description="Proton acceptor" evidence="13">
    <location>
        <position position="95"/>
    </location>
</feature>
<dbReference type="GO" id="GO:0042744">
    <property type="term" value="P:hydrogen peroxide catabolic process"/>
    <property type="evidence" value="ECO:0007669"/>
    <property type="project" value="UniProtKB-KW"/>
</dbReference>
<feature type="binding site" evidence="15">
    <location>
        <position position="101"/>
    </location>
    <ligand>
        <name>Ca(2+)</name>
        <dbReference type="ChEBI" id="CHEBI:29108"/>
        <label>1</label>
    </ligand>
</feature>
<sequence>MRNTNNKCSEISKSSNSFLLFLCMGVLFHTDLYSLTIFFFSEYSRIIIFNLRKPSQSLPQIESCPLAEEIVRQNVASVLYRDPLMAAALLRLHFHDCFVLGCDASVLLDDTLDIVSEKQATPNKNSLRGFEVIDQIKVALEEVCPLTVSCADILALVARDAVELRGGPGWEVELGRRDSLEASFSGANQFIPAPNFTLEQLIANFNSHGLDIQDLVALSGGHTIGRSRCLSFRSRIYNPQTYEEQKYYDRSYVFRRTLSSICPESGRDNGLAPLDFKTSRRFDNQYYHNILEGKGLLESDGALVSEDSDGDVVRLVWAYALSQPLFFRDFVSSIIKMGSINVLTGDDGEIRRNCRFINL</sequence>
<dbReference type="FunFam" id="1.10.520.10:FF:000009">
    <property type="entry name" value="Peroxidase"/>
    <property type="match status" value="1"/>
</dbReference>
<feature type="binding site" evidence="15">
    <location>
        <position position="99"/>
    </location>
    <ligand>
        <name>Ca(2+)</name>
        <dbReference type="ChEBI" id="CHEBI:29108"/>
        <label>1</label>
    </ligand>
</feature>
<feature type="disulfide bond" evidence="17">
    <location>
        <begin position="64"/>
        <end position="144"/>
    </location>
</feature>
<evidence type="ECO:0000256" key="2">
    <source>
        <dbReference type="ARBA" id="ARBA00006873"/>
    </source>
</evidence>
<feature type="binding site" description="axial binding residue" evidence="15">
    <location>
        <position position="222"/>
    </location>
    <ligand>
        <name>heme b</name>
        <dbReference type="ChEBI" id="CHEBI:60344"/>
    </ligand>
    <ligandPart>
        <name>Fe</name>
        <dbReference type="ChEBI" id="CHEBI:18248"/>
    </ligandPart>
</feature>
<keyword evidence="12 18" id="KW-0376">Hydrogen peroxide</keyword>
<comment type="cofactor">
    <cofactor evidence="15 18">
        <name>heme b</name>
        <dbReference type="ChEBI" id="CHEBI:60344"/>
    </cofactor>
    <text evidence="15 18">Binds 1 heme b (iron(II)-protoporphyrin IX) group per subunit.</text>
</comment>
<evidence type="ECO:0000256" key="14">
    <source>
        <dbReference type="PIRSR" id="PIRSR600823-2"/>
    </source>
</evidence>
<keyword evidence="7 18" id="KW-0560">Oxidoreductase</keyword>
<feature type="binding site" evidence="15">
    <location>
        <position position="283"/>
    </location>
    <ligand>
        <name>Ca(2+)</name>
        <dbReference type="ChEBI" id="CHEBI:29108"/>
        <label>2</label>
    </ligand>
</feature>
<keyword evidence="19" id="KW-0472">Membrane</keyword>
<evidence type="ECO:0000256" key="9">
    <source>
        <dbReference type="ARBA" id="ARBA00023157"/>
    </source>
</evidence>
<comment type="similarity">
    <text evidence="18">Belongs to the peroxidase family. Classical plant (class III) peroxidase subfamily.</text>
</comment>
<evidence type="ECO:0000256" key="11">
    <source>
        <dbReference type="ARBA" id="ARBA00023283"/>
    </source>
</evidence>
<keyword evidence="18" id="KW-0964">Secreted</keyword>
<dbReference type="GO" id="GO:0006979">
    <property type="term" value="P:response to oxidative stress"/>
    <property type="evidence" value="ECO:0007669"/>
    <property type="project" value="UniProtKB-UniRule"/>
</dbReference>
<dbReference type="GO" id="GO:0020037">
    <property type="term" value="F:heme binding"/>
    <property type="evidence" value="ECO:0007669"/>
    <property type="project" value="UniProtKB-UniRule"/>
</dbReference>
<protein>
    <recommendedName>
        <fullName evidence="18">Peroxidase</fullName>
        <ecNumber evidence="18">1.11.1.7</ecNumber>
    </recommendedName>
</protein>
<comment type="function">
    <text evidence="18">Removal of H(2)O(2), oxidation of toxic reductants, biosynthesis and degradation of lignin, suberization, auxin catabolism, response to environmental stresses such as wounding, pathogen attack and oxidative stress.</text>
</comment>
<evidence type="ECO:0000313" key="22">
    <source>
        <dbReference type="RefSeq" id="XP_039134918.1"/>
    </source>
</evidence>
<feature type="binding site" evidence="14">
    <location>
        <position position="192"/>
    </location>
    <ligand>
        <name>substrate</name>
    </ligand>
</feature>
<evidence type="ECO:0000256" key="3">
    <source>
        <dbReference type="ARBA" id="ARBA00022559"/>
    </source>
</evidence>
<dbReference type="Proteomes" id="UP001515500">
    <property type="component" value="Chromosome 11"/>
</dbReference>
<feature type="binding site" evidence="15">
    <location>
        <position position="105"/>
    </location>
    <ligand>
        <name>Ca(2+)</name>
        <dbReference type="ChEBI" id="CHEBI:29108"/>
        <label>1</label>
    </ligand>
</feature>
<evidence type="ECO:0000256" key="5">
    <source>
        <dbReference type="ARBA" id="ARBA00022723"/>
    </source>
</evidence>
<evidence type="ECO:0000256" key="12">
    <source>
        <dbReference type="ARBA" id="ARBA00023324"/>
    </source>
</evidence>
<evidence type="ECO:0000256" key="17">
    <source>
        <dbReference type="PIRSR" id="PIRSR600823-5"/>
    </source>
</evidence>
<dbReference type="EC" id="1.11.1.7" evidence="18"/>
<keyword evidence="6 15" id="KW-0106">Calcium</keyword>
<evidence type="ECO:0000256" key="7">
    <source>
        <dbReference type="ARBA" id="ARBA00023002"/>
    </source>
</evidence>
<dbReference type="InterPro" id="IPR002016">
    <property type="entry name" value="Haem_peroxidase"/>
</dbReference>
<keyword evidence="10" id="KW-0325">Glycoprotein</keyword>
<feature type="binding site" evidence="15">
    <location>
        <position position="223"/>
    </location>
    <ligand>
        <name>Ca(2+)</name>
        <dbReference type="ChEBI" id="CHEBI:29108"/>
        <label>2</label>
    </ligand>
</feature>
<dbReference type="Pfam" id="PF00141">
    <property type="entry name" value="peroxidase"/>
    <property type="match status" value="1"/>
</dbReference>
<name>A0AB40C563_DIOCR</name>
<evidence type="ECO:0000256" key="15">
    <source>
        <dbReference type="PIRSR" id="PIRSR600823-3"/>
    </source>
</evidence>
<feature type="domain" description="Plant heme peroxidase family profile" evidence="20">
    <location>
        <begin position="34"/>
        <end position="358"/>
    </location>
</feature>
<dbReference type="Gene3D" id="1.10.420.10">
    <property type="entry name" value="Peroxidase, domain 2"/>
    <property type="match status" value="1"/>
</dbReference>
<dbReference type="PRINTS" id="PR00461">
    <property type="entry name" value="PLPEROXIDASE"/>
</dbReference>
<dbReference type="PROSITE" id="PS50873">
    <property type="entry name" value="PEROXIDASE_4"/>
    <property type="match status" value="1"/>
</dbReference>
<feature type="binding site" evidence="15">
    <location>
        <position position="96"/>
    </location>
    <ligand>
        <name>Ca(2+)</name>
        <dbReference type="ChEBI" id="CHEBI:29108"/>
        <label>1</label>
    </ligand>
</feature>
<feature type="transmembrane region" description="Helical" evidence="19">
    <location>
        <begin position="20"/>
        <end position="40"/>
    </location>
</feature>
<dbReference type="InterPro" id="IPR019793">
    <property type="entry name" value="Peroxidases_heam-ligand_BS"/>
</dbReference>
<evidence type="ECO:0000256" key="19">
    <source>
        <dbReference type="SAM" id="Phobius"/>
    </source>
</evidence>
<evidence type="ECO:0000256" key="8">
    <source>
        <dbReference type="ARBA" id="ARBA00023004"/>
    </source>
</evidence>
<gene>
    <name evidence="22" type="primary">LOC120272216</name>
</gene>
<dbReference type="RefSeq" id="XP_039134918.1">
    <property type="nucleotide sequence ID" value="XM_039278984.1"/>
</dbReference>
<evidence type="ECO:0000256" key="13">
    <source>
        <dbReference type="PIRSR" id="PIRSR600823-1"/>
    </source>
</evidence>
<keyword evidence="8 15" id="KW-0408">Iron</keyword>
<dbReference type="FunFam" id="1.10.420.10:FF:000001">
    <property type="entry name" value="Peroxidase"/>
    <property type="match status" value="1"/>
</dbReference>
<feature type="binding site" evidence="15">
    <location>
        <position position="103"/>
    </location>
    <ligand>
        <name>Ca(2+)</name>
        <dbReference type="ChEBI" id="CHEBI:29108"/>
        <label>1</label>
    </ligand>
</feature>
<dbReference type="PANTHER" id="PTHR31388:SF152">
    <property type="entry name" value="PEROXIDASE 20"/>
    <property type="match status" value="1"/>
</dbReference>
<dbReference type="InterPro" id="IPR000823">
    <property type="entry name" value="Peroxidase_pln"/>
</dbReference>
<dbReference type="InterPro" id="IPR010255">
    <property type="entry name" value="Haem_peroxidase_sf"/>
</dbReference>
<keyword evidence="5 15" id="KW-0479">Metal-binding</keyword>
<dbReference type="GO" id="GO:0140825">
    <property type="term" value="F:lactoperoxidase activity"/>
    <property type="evidence" value="ECO:0007669"/>
    <property type="project" value="UniProtKB-EC"/>
</dbReference>
<dbReference type="InterPro" id="IPR019794">
    <property type="entry name" value="Peroxidases_AS"/>
</dbReference>
<keyword evidence="11" id="KW-0873">Pyrrolidone carboxylic acid</keyword>
<dbReference type="PANTHER" id="PTHR31388">
    <property type="entry name" value="PEROXIDASE 72-RELATED"/>
    <property type="match status" value="1"/>
</dbReference>
<accession>A0AB40C563</accession>
<feature type="binding site" evidence="15">
    <location>
        <position position="278"/>
    </location>
    <ligand>
        <name>Ca(2+)</name>
        <dbReference type="ChEBI" id="CHEBI:29108"/>
        <label>2</label>
    </ligand>
</feature>
<comment type="catalytic activity">
    <reaction evidence="1 18">
        <text>2 a phenolic donor + H2O2 = 2 a phenolic radical donor + 2 H2O</text>
        <dbReference type="Rhea" id="RHEA:56136"/>
        <dbReference type="ChEBI" id="CHEBI:15377"/>
        <dbReference type="ChEBI" id="CHEBI:16240"/>
        <dbReference type="ChEBI" id="CHEBI:139520"/>
        <dbReference type="ChEBI" id="CHEBI:139521"/>
        <dbReference type="EC" id="1.11.1.7"/>
    </reaction>
</comment>
<comment type="subcellular location">
    <subcellularLocation>
        <location evidence="18">Secreted</location>
    </subcellularLocation>
</comment>
<keyword evidence="21" id="KW-1185">Reference proteome</keyword>
<dbReference type="CDD" id="cd00693">
    <property type="entry name" value="secretory_peroxidase"/>
    <property type="match status" value="1"/>
</dbReference>
<keyword evidence="4 18" id="KW-0349">Heme</keyword>
<dbReference type="GO" id="GO:0005576">
    <property type="term" value="C:extracellular region"/>
    <property type="evidence" value="ECO:0007669"/>
    <property type="project" value="UniProtKB-SubCell"/>
</dbReference>
<evidence type="ECO:0000259" key="20">
    <source>
        <dbReference type="PROSITE" id="PS50873"/>
    </source>
</evidence>
<keyword evidence="9 17" id="KW-1015">Disulfide bond</keyword>
<dbReference type="SUPFAM" id="SSF48113">
    <property type="entry name" value="Heme-dependent peroxidases"/>
    <property type="match status" value="1"/>
</dbReference>
<dbReference type="GeneID" id="120272216"/>
<dbReference type="InterPro" id="IPR033905">
    <property type="entry name" value="Secretory_peroxidase"/>
</dbReference>
<dbReference type="Gene3D" id="1.10.520.10">
    <property type="match status" value="1"/>
</dbReference>
<dbReference type="PROSITE" id="PS00435">
    <property type="entry name" value="PEROXIDASE_1"/>
    <property type="match status" value="1"/>
</dbReference>
<evidence type="ECO:0000256" key="10">
    <source>
        <dbReference type="ARBA" id="ARBA00023180"/>
    </source>
</evidence>
<evidence type="ECO:0000313" key="21">
    <source>
        <dbReference type="Proteomes" id="UP001515500"/>
    </source>
</evidence>
<feature type="disulfide bond" evidence="17">
    <location>
        <begin position="229"/>
        <end position="262"/>
    </location>
</feature>
<comment type="cofactor">
    <cofactor evidence="15 18">
        <name>Ca(2+)</name>
        <dbReference type="ChEBI" id="CHEBI:29108"/>
    </cofactor>
    <text evidence="15 18">Binds 2 calcium ions per subunit.</text>
</comment>
<keyword evidence="19" id="KW-1133">Transmembrane helix</keyword>
<feature type="binding site" evidence="15">
    <location>
        <position position="117"/>
    </location>
    <ligand>
        <name>Ca(2+)</name>
        <dbReference type="ChEBI" id="CHEBI:29108"/>
        <label>1</label>
    </ligand>
</feature>
<dbReference type="AlphaFoldDB" id="A0AB40C563"/>
<organism evidence="21 22">
    <name type="scientific">Dioscorea cayennensis subsp. rotundata</name>
    <name type="common">White Guinea yam</name>
    <name type="synonym">Dioscorea rotundata</name>
    <dbReference type="NCBI Taxonomy" id="55577"/>
    <lineage>
        <taxon>Eukaryota</taxon>
        <taxon>Viridiplantae</taxon>
        <taxon>Streptophyta</taxon>
        <taxon>Embryophyta</taxon>
        <taxon>Tracheophyta</taxon>
        <taxon>Spermatophyta</taxon>
        <taxon>Magnoliopsida</taxon>
        <taxon>Liliopsida</taxon>
        <taxon>Dioscoreales</taxon>
        <taxon>Dioscoreaceae</taxon>
        <taxon>Dioscorea</taxon>
    </lineage>
</organism>
<keyword evidence="19" id="KW-0812">Transmembrane</keyword>
<feature type="disulfide bond" evidence="17">
    <location>
        <begin position="150"/>
        <end position="354"/>
    </location>
</feature>
<reference evidence="22" key="1">
    <citation type="submission" date="2025-08" db="UniProtKB">
        <authorList>
            <consortium name="RefSeq"/>
        </authorList>
    </citation>
    <scope>IDENTIFICATION</scope>
</reference>
<dbReference type="PROSITE" id="PS00436">
    <property type="entry name" value="PEROXIDASE_2"/>
    <property type="match status" value="1"/>
</dbReference>
<proteinExistence type="inferred from homology"/>
<evidence type="ECO:0000256" key="6">
    <source>
        <dbReference type="ARBA" id="ARBA00022837"/>
    </source>
</evidence>
<evidence type="ECO:0000256" key="4">
    <source>
        <dbReference type="ARBA" id="ARBA00022617"/>
    </source>
</evidence>